<evidence type="ECO:0000259" key="1">
    <source>
        <dbReference type="Pfam" id="PF18139"/>
    </source>
</evidence>
<evidence type="ECO:0000313" key="2">
    <source>
        <dbReference type="WBParaSite" id="GPUH_0000750501-mRNA-1"/>
    </source>
</evidence>
<proteinExistence type="predicted"/>
<accession>A0A183DFK5</accession>
<organism evidence="2">
    <name type="scientific">Gongylonema pulchrum</name>
    <dbReference type="NCBI Taxonomy" id="637853"/>
    <lineage>
        <taxon>Eukaryota</taxon>
        <taxon>Metazoa</taxon>
        <taxon>Ecdysozoa</taxon>
        <taxon>Nematoda</taxon>
        <taxon>Chromadorea</taxon>
        <taxon>Rhabditida</taxon>
        <taxon>Spirurina</taxon>
        <taxon>Spiruromorpha</taxon>
        <taxon>Spiruroidea</taxon>
        <taxon>Gongylonematidae</taxon>
        <taxon>Gongylonema</taxon>
    </lineage>
</organism>
<dbReference type="PANTHER" id="PTHR13800">
    <property type="entry name" value="TRANSIENT RECEPTOR POTENTIAL CATION CHANNEL, SUBFAMILY M, MEMBER 6"/>
    <property type="match status" value="1"/>
</dbReference>
<sequence length="164" mass="18287">LFPTDAYGTIEFQGGPHPYKAQFLRLTVETDPADIMTLFETVWNVPPPKLIITVHGGMTDFEFFFFQIKEYFVDFSLQPKLARVFRKGLLKAAKTTGAWIITAGNYFIFQLQPYLICGINAGVVRQVAAAIDGSSTASRVRSKIVTIGIAPWGLLKKRDNLLGQ</sequence>
<dbReference type="Pfam" id="PF18139">
    <property type="entry name" value="LSDAT_euk"/>
    <property type="match status" value="1"/>
</dbReference>
<dbReference type="GO" id="GO:0005261">
    <property type="term" value="F:monoatomic cation channel activity"/>
    <property type="evidence" value="ECO:0007669"/>
    <property type="project" value="TreeGrafter"/>
</dbReference>
<dbReference type="InterPro" id="IPR041491">
    <property type="entry name" value="TRPM_SLOG"/>
</dbReference>
<dbReference type="InterPro" id="IPR050927">
    <property type="entry name" value="TRPM"/>
</dbReference>
<dbReference type="GO" id="GO:0030001">
    <property type="term" value="P:metal ion transport"/>
    <property type="evidence" value="ECO:0007669"/>
    <property type="project" value="TreeGrafter"/>
</dbReference>
<feature type="domain" description="TRPM SLOG" evidence="1">
    <location>
        <begin position="21"/>
        <end position="164"/>
    </location>
</feature>
<dbReference type="GO" id="GO:0005886">
    <property type="term" value="C:plasma membrane"/>
    <property type="evidence" value="ECO:0007669"/>
    <property type="project" value="TreeGrafter"/>
</dbReference>
<dbReference type="AlphaFoldDB" id="A0A183DFK5"/>
<dbReference type="WBParaSite" id="GPUH_0000750501-mRNA-1">
    <property type="protein sequence ID" value="GPUH_0000750501-mRNA-1"/>
    <property type="gene ID" value="GPUH_0000750501"/>
</dbReference>
<name>A0A183DFK5_9BILA</name>
<dbReference type="PANTHER" id="PTHR13800:SF10">
    <property type="entry name" value="GTL-1"/>
    <property type="match status" value="1"/>
</dbReference>
<reference evidence="2" key="1">
    <citation type="submission" date="2016-06" db="UniProtKB">
        <authorList>
            <consortium name="WormBaseParasite"/>
        </authorList>
    </citation>
    <scope>IDENTIFICATION</scope>
</reference>
<protein>
    <submittedName>
        <fullName evidence="2">LSDAT_euk domain-containing protein</fullName>
    </submittedName>
</protein>